<dbReference type="PANTHER" id="PTHR43257:SF2">
    <property type="entry name" value="PYRUVATE DEHYDROGENASE E1 COMPONENT SUBUNIT BETA"/>
    <property type="match status" value="1"/>
</dbReference>
<dbReference type="SUPFAM" id="SSF52518">
    <property type="entry name" value="Thiamin diphosphate-binding fold (THDP-binding)"/>
    <property type="match status" value="1"/>
</dbReference>
<dbReference type="Pfam" id="PF02780">
    <property type="entry name" value="Transketolase_C"/>
    <property type="match status" value="1"/>
</dbReference>
<sequence>MTARVVENLNTGLRTVLDADERLYVLGEDIADPYGGAFKVTRGLSAAHPERVRSTPISEGAIVGTGAGLALAGDKAIVEMMFGDFVALAFDQIVNFASRSVSMYGRRIPLHLVIRCPVGGGRGYGPTHSGSPQKHFIGVPGLSLFEMSAFHDNTALLERALGLGHPAILFEDKVLYTRRMHDHDPIFHRAQLGTTDPCARFTITGADTPDCVLIAPGGVAERALAAARSLLLSQEIVCEVLVPSRLYPFDLEPLLPALAAGRRVCVIEESTAGGTWGSDIAHQIHTALWDRLAAPVRLVHSADAIIPAAPHLEQEVLVGTRDIVQAVEEVTSQ</sequence>
<dbReference type="PANTHER" id="PTHR43257">
    <property type="entry name" value="PYRUVATE DEHYDROGENASE E1 COMPONENT BETA SUBUNIT"/>
    <property type="match status" value="1"/>
</dbReference>
<organism evidence="5 6">
    <name type="scientific">Amycolatopsis keratiniphila subsp. keratiniphila</name>
    <dbReference type="NCBI Taxonomy" id="227715"/>
    <lineage>
        <taxon>Bacteria</taxon>
        <taxon>Bacillati</taxon>
        <taxon>Actinomycetota</taxon>
        <taxon>Actinomycetes</taxon>
        <taxon>Pseudonocardiales</taxon>
        <taxon>Pseudonocardiaceae</taxon>
        <taxon>Amycolatopsis</taxon>
        <taxon>Amycolatopsis japonica group</taxon>
    </lineage>
</organism>
<dbReference type="InterPro" id="IPR005475">
    <property type="entry name" value="Transketolase-like_Pyr-bd"/>
</dbReference>
<dbReference type="RefSeq" id="WP_063271709.1">
    <property type="nucleotide sequence ID" value="NZ_LQMT02000002.1"/>
</dbReference>
<protein>
    <submittedName>
        <fullName evidence="5">Alpha-ketoacid dehydrogenase subunit beta</fullName>
    </submittedName>
</protein>
<keyword evidence="3" id="KW-0786">Thiamine pyrophosphate</keyword>
<evidence type="ECO:0000313" key="6">
    <source>
        <dbReference type="Proteomes" id="UP000076660"/>
    </source>
</evidence>
<comment type="caution">
    <text evidence="5">The sequence shown here is derived from an EMBL/GenBank/DDBJ whole genome shotgun (WGS) entry which is preliminary data.</text>
</comment>
<dbReference type="SMART" id="SM00861">
    <property type="entry name" value="Transket_pyr"/>
    <property type="match status" value="1"/>
</dbReference>
<accession>A0A1W2M469</accession>
<proteinExistence type="predicted"/>
<dbReference type="EMBL" id="LQMT02000002">
    <property type="protein sequence ID" value="ONF75004.1"/>
    <property type="molecule type" value="Genomic_DNA"/>
</dbReference>
<evidence type="ECO:0000313" key="5">
    <source>
        <dbReference type="EMBL" id="ONF75004.1"/>
    </source>
</evidence>
<gene>
    <name evidence="5" type="ORF">AVR91_0200330</name>
</gene>
<dbReference type="OrthoDB" id="3512513at2"/>
<comment type="cofactor">
    <cofactor evidence="1">
        <name>thiamine diphosphate</name>
        <dbReference type="ChEBI" id="CHEBI:58937"/>
    </cofactor>
</comment>
<dbReference type="SUPFAM" id="SSF52922">
    <property type="entry name" value="TK C-terminal domain-like"/>
    <property type="match status" value="1"/>
</dbReference>
<feature type="domain" description="Transketolase-like pyrimidine-binding" evidence="4">
    <location>
        <begin position="3"/>
        <end position="178"/>
    </location>
</feature>
<evidence type="ECO:0000256" key="1">
    <source>
        <dbReference type="ARBA" id="ARBA00001964"/>
    </source>
</evidence>
<keyword evidence="2" id="KW-0560">Oxidoreductase</keyword>
<evidence type="ECO:0000256" key="2">
    <source>
        <dbReference type="ARBA" id="ARBA00023002"/>
    </source>
</evidence>
<dbReference type="AlphaFoldDB" id="A0A1W2M469"/>
<dbReference type="GO" id="GO:0000287">
    <property type="term" value="F:magnesium ion binding"/>
    <property type="evidence" value="ECO:0007669"/>
    <property type="project" value="UniProtKB-ARBA"/>
</dbReference>
<name>A0A1W2M469_9PSEU</name>
<dbReference type="Pfam" id="PF02779">
    <property type="entry name" value="Transket_pyr"/>
    <property type="match status" value="1"/>
</dbReference>
<evidence type="ECO:0000256" key="3">
    <source>
        <dbReference type="ARBA" id="ARBA00023052"/>
    </source>
</evidence>
<dbReference type="GO" id="GO:0016491">
    <property type="term" value="F:oxidoreductase activity"/>
    <property type="evidence" value="ECO:0007669"/>
    <property type="project" value="UniProtKB-KW"/>
</dbReference>
<dbReference type="InterPro" id="IPR033248">
    <property type="entry name" value="Transketolase_C"/>
</dbReference>
<dbReference type="InterPro" id="IPR009014">
    <property type="entry name" value="Transketo_C/PFOR_II"/>
</dbReference>
<dbReference type="Proteomes" id="UP000076660">
    <property type="component" value="Unassembled WGS sequence"/>
</dbReference>
<dbReference type="InterPro" id="IPR029061">
    <property type="entry name" value="THDP-binding"/>
</dbReference>
<dbReference type="Gene3D" id="3.40.50.920">
    <property type="match status" value="1"/>
</dbReference>
<reference evidence="5 6" key="1">
    <citation type="submission" date="2016-12" db="EMBL/GenBank/DDBJ databases">
        <title>Amycolatopsis keratiniphila subsp. keratiniphila genome sequencing and assembly.</title>
        <authorList>
            <person name="Mayilraj S."/>
            <person name="Kaur N."/>
        </authorList>
    </citation>
    <scope>NUCLEOTIDE SEQUENCE [LARGE SCALE GENOMIC DNA]</scope>
    <source>
        <strain evidence="5 6">DSM 44409</strain>
    </source>
</reference>
<dbReference type="Gene3D" id="3.40.50.970">
    <property type="match status" value="1"/>
</dbReference>
<evidence type="ECO:0000259" key="4">
    <source>
        <dbReference type="SMART" id="SM00861"/>
    </source>
</evidence>